<evidence type="ECO:0000256" key="1">
    <source>
        <dbReference type="SAM" id="MobiDB-lite"/>
    </source>
</evidence>
<dbReference type="AlphaFoldDB" id="A0A5B7JCP3"/>
<sequence>MHQDYPLNPGVAIPSSKEGTRLSQHGIPPTHATNTLYNDELLMAGRGTNKLLKERNQLHVTGALNFAGGYRVRPEVDNRQVTGTRPAPCSPIAWDKHVTRLAPALRAPTAPTHSPRPGGYNTTSSTVVHHIEQLTYSAVPLVRAPHQPVSSSYLHAPLVSSHPSYTLALFHTLPTHSVHVATHFPCLTISPSALPQPPWGEALLTLSPRLPASPRASRAAHFMAGHTSGPRRQSRQHLRADHLPPPARNYLPWV</sequence>
<keyword evidence="3" id="KW-1185">Reference proteome</keyword>
<organism evidence="2 3">
    <name type="scientific">Portunus trituberculatus</name>
    <name type="common">Swimming crab</name>
    <name type="synonym">Neptunus trituberculatus</name>
    <dbReference type="NCBI Taxonomy" id="210409"/>
    <lineage>
        <taxon>Eukaryota</taxon>
        <taxon>Metazoa</taxon>
        <taxon>Ecdysozoa</taxon>
        <taxon>Arthropoda</taxon>
        <taxon>Crustacea</taxon>
        <taxon>Multicrustacea</taxon>
        <taxon>Malacostraca</taxon>
        <taxon>Eumalacostraca</taxon>
        <taxon>Eucarida</taxon>
        <taxon>Decapoda</taxon>
        <taxon>Pleocyemata</taxon>
        <taxon>Brachyura</taxon>
        <taxon>Eubrachyura</taxon>
        <taxon>Portunoidea</taxon>
        <taxon>Portunidae</taxon>
        <taxon>Portuninae</taxon>
        <taxon>Portunus</taxon>
    </lineage>
</organism>
<comment type="caution">
    <text evidence="2">The sequence shown here is derived from an EMBL/GenBank/DDBJ whole genome shotgun (WGS) entry which is preliminary data.</text>
</comment>
<gene>
    <name evidence="2" type="ORF">E2C01_086917</name>
</gene>
<accession>A0A5B7JCP3</accession>
<protein>
    <submittedName>
        <fullName evidence="2">Uncharacterized protein</fullName>
    </submittedName>
</protein>
<evidence type="ECO:0000313" key="2">
    <source>
        <dbReference type="EMBL" id="MPC91856.1"/>
    </source>
</evidence>
<feature type="region of interest" description="Disordered" evidence="1">
    <location>
        <begin position="1"/>
        <end position="31"/>
    </location>
</feature>
<dbReference type="Proteomes" id="UP000324222">
    <property type="component" value="Unassembled WGS sequence"/>
</dbReference>
<name>A0A5B7JCP3_PORTR</name>
<dbReference type="EMBL" id="VSRR010089219">
    <property type="protein sequence ID" value="MPC91856.1"/>
    <property type="molecule type" value="Genomic_DNA"/>
</dbReference>
<evidence type="ECO:0000313" key="3">
    <source>
        <dbReference type="Proteomes" id="UP000324222"/>
    </source>
</evidence>
<proteinExistence type="predicted"/>
<feature type="region of interest" description="Disordered" evidence="1">
    <location>
        <begin position="225"/>
        <end position="244"/>
    </location>
</feature>
<reference evidence="2 3" key="1">
    <citation type="submission" date="2019-05" db="EMBL/GenBank/DDBJ databases">
        <title>Another draft genome of Portunus trituberculatus and its Hox gene families provides insights of decapod evolution.</title>
        <authorList>
            <person name="Jeong J.-H."/>
            <person name="Song I."/>
            <person name="Kim S."/>
            <person name="Choi T."/>
            <person name="Kim D."/>
            <person name="Ryu S."/>
            <person name="Kim W."/>
        </authorList>
    </citation>
    <scope>NUCLEOTIDE SEQUENCE [LARGE SCALE GENOMIC DNA]</scope>
    <source>
        <tissue evidence="2">Muscle</tissue>
    </source>
</reference>